<dbReference type="InterPro" id="IPR053745">
    <property type="entry name" value="Viral_Tail_Comp_sf"/>
</dbReference>
<evidence type="ECO:0000313" key="2">
    <source>
        <dbReference type="Proteomes" id="UP001549204"/>
    </source>
</evidence>
<dbReference type="EMBL" id="JBEPMC010000010">
    <property type="protein sequence ID" value="MET3582162.1"/>
    <property type="molecule type" value="Genomic_DNA"/>
</dbReference>
<dbReference type="Pfam" id="PF11367">
    <property type="entry name" value="Tail_completion_gp17"/>
    <property type="match status" value="1"/>
</dbReference>
<proteinExistence type="predicted"/>
<evidence type="ECO:0008006" key="3">
    <source>
        <dbReference type="Google" id="ProtNLM"/>
    </source>
</evidence>
<dbReference type="Proteomes" id="UP001549204">
    <property type="component" value="Unassembled WGS sequence"/>
</dbReference>
<accession>A0ABV2GV63</accession>
<keyword evidence="2" id="KW-1185">Reference proteome</keyword>
<comment type="caution">
    <text evidence="1">The sequence shown here is derived from an EMBL/GenBank/DDBJ whole genome shotgun (WGS) entry which is preliminary data.</text>
</comment>
<dbReference type="Gene3D" id="3.30.2000.30">
    <property type="match status" value="1"/>
</dbReference>
<protein>
    <recommendedName>
        <fullName evidence="3">DUF3168 domain-containing protein</fullName>
    </recommendedName>
</protein>
<reference evidence="1 2" key="1">
    <citation type="submission" date="2024-06" db="EMBL/GenBank/DDBJ databases">
        <title>Genomic Encyclopedia of Type Strains, Phase IV (KMG-IV): sequencing the most valuable type-strain genomes for metagenomic binning, comparative biology and taxonomic classification.</title>
        <authorList>
            <person name="Goeker M."/>
        </authorList>
    </citation>
    <scope>NUCLEOTIDE SEQUENCE [LARGE SCALE GENOMIC DNA]</scope>
    <source>
        <strain evidence="1 2">DSM 100022</strain>
    </source>
</reference>
<dbReference type="RefSeq" id="WP_354493726.1">
    <property type="nucleotide sequence ID" value="NZ_JBEPMC010000010.1"/>
</dbReference>
<gene>
    <name evidence="1" type="ORF">ABID19_005220</name>
</gene>
<organism evidence="1 2">
    <name type="scientific">Mesorhizobium robiniae</name>
    <dbReference type="NCBI Taxonomy" id="559315"/>
    <lineage>
        <taxon>Bacteria</taxon>
        <taxon>Pseudomonadati</taxon>
        <taxon>Pseudomonadota</taxon>
        <taxon>Alphaproteobacteria</taxon>
        <taxon>Hyphomicrobiales</taxon>
        <taxon>Phyllobacteriaceae</taxon>
        <taxon>Mesorhizobium</taxon>
    </lineage>
</organism>
<dbReference type="InterPro" id="IPR021508">
    <property type="entry name" value="Gp17-like"/>
</dbReference>
<name>A0ABV2GV63_9HYPH</name>
<evidence type="ECO:0000313" key="1">
    <source>
        <dbReference type="EMBL" id="MET3582162.1"/>
    </source>
</evidence>
<sequence length="136" mass="15106">MTAPAAALQKALFEALNGDGFLSAALGGAKLFDHAPENVPFPYVAYGRTSVYDWTTGVENDAEQLFTLHFWSKSEARKEMLDAMGLVSARLDDAPLALDEHHRVNLKLEFTEARYDEDVSAYHGLLRFRAVTEENA</sequence>